<organism evidence="1">
    <name type="scientific">uncultured Caudovirales phage</name>
    <dbReference type="NCBI Taxonomy" id="2100421"/>
    <lineage>
        <taxon>Viruses</taxon>
        <taxon>Duplodnaviria</taxon>
        <taxon>Heunggongvirae</taxon>
        <taxon>Uroviricota</taxon>
        <taxon>Caudoviricetes</taxon>
        <taxon>Peduoviridae</taxon>
        <taxon>Maltschvirus</taxon>
        <taxon>Maltschvirus maltsch</taxon>
    </lineage>
</organism>
<sequence length="101" mass="11681">MAKNPFGKSRPVSEPYAIYKAGDWTWHICKTYKTAENEAKDQYARWFVWAKSPHTYGEFEGGDTYAKEILSMATLVACTPDWLDAQGPRSKWREQSLERLS</sequence>
<protein>
    <submittedName>
        <fullName evidence="1">Uncharacterized protein</fullName>
    </submittedName>
</protein>
<reference evidence="1" key="1">
    <citation type="submission" date="2020-05" db="EMBL/GenBank/DDBJ databases">
        <authorList>
            <person name="Chiriac C."/>
            <person name="Salcher M."/>
            <person name="Ghai R."/>
            <person name="Kavagutti S V."/>
        </authorList>
    </citation>
    <scope>NUCLEOTIDE SEQUENCE</scope>
</reference>
<gene>
    <name evidence="1" type="ORF">UFOVP1202_52</name>
</gene>
<evidence type="ECO:0000313" key="1">
    <source>
        <dbReference type="EMBL" id="CAB4190412.1"/>
    </source>
</evidence>
<dbReference type="EMBL" id="LR797147">
    <property type="protein sequence ID" value="CAB4190412.1"/>
    <property type="molecule type" value="Genomic_DNA"/>
</dbReference>
<accession>A0A6J5R387</accession>
<name>A0A6J5R387_9CAUD</name>
<proteinExistence type="predicted"/>